<keyword evidence="3" id="KW-1003">Cell membrane</keyword>
<reference evidence="24 25" key="1">
    <citation type="submission" date="2016-10" db="EMBL/GenBank/DDBJ databases">
        <authorList>
            <person name="de Groot N.N."/>
        </authorList>
    </citation>
    <scope>NUCLEOTIDE SEQUENCE [LARGE SCALE GENOMIC DNA]</scope>
    <source>
        <strain evidence="24 25">DSM 14045</strain>
    </source>
</reference>
<keyword evidence="4 24" id="KW-0132">Cell division</keyword>
<dbReference type="STRING" id="1122142.SAMN02910414_00678"/>
<evidence type="ECO:0000256" key="8">
    <source>
        <dbReference type="ARBA" id="ARBA00022960"/>
    </source>
</evidence>
<dbReference type="GO" id="GO:0008360">
    <property type="term" value="P:regulation of cell shape"/>
    <property type="evidence" value="ECO:0007669"/>
    <property type="project" value="UniProtKB-KW"/>
</dbReference>
<evidence type="ECO:0000256" key="18">
    <source>
        <dbReference type="ARBA" id="ARBA00041418"/>
    </source>
</evidence>
<dbReference type="GO" id="GO:0032153">
    <property type="term" value="C:cell division site"/>
    <property type="evidence" value="ECO:0007669"/>
    <property type="project" value="TreeGrafter"/>
</dbReference>
<keyword evidence="5" id="KW-0328">Glycosyltransferase</keyword>
<keyword evidence="11 23" id="KW-0472">Membrane</keyword>
<evidence type="ECO:0000256" key="23">
    <source>
        <dbReference type="SAM" id="Phobius"/>
    </source>
</evidence>
<evidence type="ECO:0000313" key="24">
    <source>
        <dbReference type="EMBL" id="SDY07211.1"/>
    </source>
</evidence>
<feature type="transmembrane region" description="Helical" evidence="23">
    <location>
        <begin position="169"/>
        <end position="195"/>
    </location>
</feature>
<comment type="pathway">
    <text evidence="2">Cell wall biogenesis; peptidoglycan biosynthesis.</text>
</comment>
<dbReference type="InterPro" id="IPR013437">
    <property type="entry name" value="FtsW"/>
</dbReference>
<dbReference type="PANTHER" id="PTHR30474:SF2">
    <property type="entry name" value="PEPTIDOGLYCAN GLYCOSYLTRANSFERASE FTSW-RELATED"/>
    <property type="match status" value="1"/>
</dbReference>
<dbReference type="InterPro" id="IPR001182">
    <property type="entry name" value="FtsW/RodA"/>
</dbReference>
<sequence length="430" mass="47842">MASIKSKKNKVVASRKAATASKKRTTSRAITSTRTVPTTRALTDEEIIRKARNSKYKSRINDKIKPNTMKNYLDYNFLFIMFFLICFGLIMLYSTSYYTGLNKFNDPMFYMKKQIRSVVIGFILMYFVMKINYKALRRWAFPLLCFATFLCCLVFVPKIGIVRNGSRRWIGFGSFTVQPSEIAKVCVIIWMAYFLERTAKEAKDVKYVIKALVTVSVVVVEIVISNLSTALIVVGIALVMIYVVIKKSKQIFAVCGFLSILGIAAIKLQSYRGDRLKAWLSPEKAGAKGEQTLQGLYAICSGGFLGKGLGKSMQKMGRLPEAQNDMIFSIICEELGIFGAICLVVLFVLLIWRMMIIANNAPDLFGTLIVVGVMAHIALQVVLNVAVVTNTIPNTGVTLPFVSYGGTSIIILIAEMGLVLSVSRGIKFQN</sequence>
<evidence type="ECO:0000256" key="11">
    <source>
        <dbReference type="ARBA" id="ARBA00023136"/>
    </source>
</evidence>
<dbReference type="GO" id="GO:0051301">
    <property type="term" value="P:cell division"/>
    <property type="evidence" value="ECO:0007669"/>
    <property type="project" value="UniProtKB-KW"/>
</dbReference>
<proteinExistence type="inferred from homology"/>
<protein>
    <recommendedName>
        <fullName evidence="17">Probable peptidoglycan glycosyltransferase FtsW</fullName>
        <ecNumber evidence="19">2.4.99.28</ecNumber>
    </recommendedName>
    <alternativeName>
        <fullName evidence="18">Cell division protein FtsW</fullName>
    </alternativeName>
    <alternativeName>
        <fullName evidence="15">Cell wall polymerase</fullName>
    </alternativeName>
    <alternativeName>
        <fullName evidence="14">Peptidoglycan polymerase</fullName>
    </alternativeName>
</protein>
<dbReference type="AlphaFoldDB" id="A0A1H3GVE2"/>
<dbReference type="Pfam" id="PF01098">
    <property type="entry name" value="FTSW_RODA_SPOVE"/>
    <property type="match status" value="1"/>
</dbReference>
<evidence type="ECO:0000256" key="22">
    <source>
        <dbReference type="SAM" id="MobiDB-lite"/>
    </source>
</evidence>
<feature type="transmembrane region" description="Helical" evidence="23">
    <location>
        <begin position="326"/>
        <end position="352"/>
    </location>
</feature>
<feature type="transmembrane region" description="Helical" evidence="23">
    <location>
        <begin position="364"/>
        <end position="389"/>
    </location>
</feature>
<feature type="region of interest" description="Disordered" evidence="22">
    <location>
        <begin position="1"/>
        <end position="30"/>
    </location>
</feature>
<evidence type="ECO:0000256" key="1">
    <source>
        <dbReference type="ARBA" id="ARBA00004651"/>
    </source>
</evidence>
<evidence type="ECO:0000256" key="2">
    <source>
        <dbReference type="ARBA" id="ARBA00004752"/>
    </source>
</evidence>
<evidence type="ECO:0000256" key="5">
    <source>
        <dbReference type="ARBA" id="ARBA00022676"/>
    </source>
</evidence>
<evidence type="ECO:0000313" key="25">
    <source>
        <dbReference type="Proteomes" id="UP000183918"/>
    </source>
</evidence>
<dbReference type="Proteomes" id="UP000183918">
    <property type="component" value="Unassembled WGS sequence"/>
</dbReference>
<feature type="transmembrane region" description="Helical" evidence="23">
    <location>
        <begin position="252"/>
        <end position="271"/>
    </location>
</feature>
<feature type="compositionally biased region" description="Basic residues" evidence="22">
    <location>
        <begin position="1"/>
        <end position="10"/>
    </location>
</feature>
<evidence type="ECO:0000256" key="19">
    <source>
        <dbReference type="ARBA" id="ARBA00044770"/>
    </source>
</evidence>
<keyword evidence="25" id="KW-1185">Reference proteome</keyword>
<evidence type="ECO:0000256" key="16">
    <source>
        <dbReference type="ARBA" id="ARBA00038053"/>
    </source>
</evidence>
<keyword evidence="13" id="KW-0961">Cell wall biogenesis/degradation</keyword>
<accession>A0A1H3GVE2</accession>
<keyword evidence="6" id="KW-0808">Transferase</keyword>
<comment type="subcellular location">
    <subcellularLocation>
        <location evidence="1">Cell membrane</location>
        <topology evidence="1">Multi-pass membrane protein</topology>
    </subcellularLocation>
</comment>
<dbReference type="EC" id="2.4.99.28" evidence="19"/>
<organism evidence="24 25">
    <name type="scientific">Lachnobacterium bovis DSM 14045</name>
    <dbReference type="NCBI Taxonomy" id="1122142"/>
    <lineage>
        <taxon>Bacteria</taxon>
        <taxon>Bacillati</taxon>
        <taxon>Bacillota</taxon>
        <taxon>Clostridia</taxon>
        <taxon>Lachnospirales</taxon>
        <taxon>Lachnospiraceae</taxon>
        <taxon>Lachnobacterium</taxon>
    </lineage>
</organism>
<comment type="catalytic activity">
    <reaction evidence="20">
        <text>[GlcNAc-(1-&gt;4)-Mur2Ac(oyl-L-Ala-gamma-D-Glu-L-Lys-D-Ala-D-Ala)](n)-di-trans,octa-cis-undecaprenyl diphosphate + beta-D-GlcNAc-(1-&gt;4)-Mur2Ac(oyl-L-Ala-gamma-D-Glu-L-Lys-D-Ala-D-Ala)-di-trans,octa-cis-undecaprenyl diphosphate = [GlcNAc-(1-&gt;4)-Mur2Ac(oyl-L-Ala-gamma-D-Glu-L-Lys-D-Ala-D-Ala)](n+1)-di-trans,octa-cis-undecaprenyl diphosphate + di-trans,octa-cis-undecaprenyl diphosphate + H(+)</text>
        <dbReference type="Rhea" id="RHEA:23708"/>
        <dbReference type="Rhea" id="RHEA-COMP:9602"/>
        <dbReference type="Rhea" id="RHEA-COMP:9603"/>
        <dbReference type="ChEBI" id="CHEBI:15378"/>
        <dbReference type="ChEBI" id="CHEBI:58405"/>
        <dbReference type="ChEBI" id="CHEBI:60033"/>
        <dbReference type="ChEBI" id="CHEBI:78435"/>
        <dbReference type="EC" id="2.4.99.28"/>
    </reaction>
</comment>
<dbReference type="RefSeq" id="WP_242871421.1">
    <property type="nucleotide sequence ID" value="NZ_FNPG01000007.1"/>
</dbReference>
<evidence type="ECO:0000256" key="12">
    <source>
        <dbReference type="ARBA" id="ARBA00023306"/>
    </source>
</evidence>
<keyword evidence="7 23" id="KW-0812">Transmembrane</keyword>
<keyword evidence="9" id="KW-0573">Peptidoglycan synthesis</keyword>
<dbReference type="GO" id="GO:0071555">
    <property type="term" value="P:cell wall organization"/>
    <property type="evidence" value="ECO:0007669"/>
    <property type="project" value="UniProtKB-KW"/>
</dbReference>
<comment type="function">
    <text evidence="21">Peptidoglycan polymerase that is essential for cell division.</text>
</comment>
<evidence type="ECO:0000256" key="6">
    <source>
        <dbReference type="ARBA" id="ARBA00022679"/>
    </source>
</evidence>
<name>A0A1H3GVE2_9FIRM</name>
<dbReference type="GO" id="GO:0015648">
    <property type="term" value="F:lipid-linked peptidoglycan transporter activity"/>
    <property type="evidence" value="ECO:0007669"/>
    <property type="project" value="TreeGrafter"/>
</dbReference>
<evidence type="ECO:0000256" key="14">
    <source>
        <dbReference type="ARBA" id="ARBA00032370"/>
    </source>
</evidence>
<evidence type="ECO:0000256" key="21">
    <source>
        <dbReference type="ARBA" id="ARBA00049966"/>
    </source>
</evidence>
<keyword evidence="12" id="KW-0131">Cell cycle</keyword>
<evidence type="ECO:0000256" key="17">
    <source>
        <dbReference type="ARBA" id="ARBA00041185"/>
    </source>
</evidence>
<keyword evidence="10 23" id="KW-1133">Transmembrane helix</keyword>
<evidence type="ECO:0000256" key="7">
    <source>
        <dbReference type="ARBA" id="ARBA00022692"/>
    </source>
</evidence>
<evidence type="ECO:0000256" key="9">
    <source>
        <dbReference type="ARBA" id="ARBA00022984"/>
    </source>
</evidence>
<feature type="transmembrane region" description="Helical" evidence="23">
    <location>
        <begin position="230"/>
        <end position="245"/>
    </location>
</feature>
<dbReference type="PANTHER" id="PTHR30474">
    <property type="entry name" value="CELL CYCLE PROTEIN"/>
    <property type="match status" value="1"/>
</dbReference>
<evidence type="ECO:0000256" key="15">
    <source>
        <dbReference type="ARBA" id="ARBA00033270"/>
    </source>
</evidence>
<evidence type="ECO:0000256" key="10">
    <source>
        <dbReference type="ARBA" id="ARBA00022989"/>
    </source>
</evidence>
<feature type="transmembrane region" description="Helical" evidence="23">
    <location>
        <begin position="139"/>
        <end position="157"/>
    </location>
</feature>
<dbReference type="GO" id="GO:0005886">
    <property type="term" value="C:plasma membrane"/>
    <property type="evidence" value="ECO:0007669"/>
    <property type="project" value="UniProtKB-SubCell"/>
</dbReference>
<feature type="transmembrane region" description="Helical" evidence="23">
    <location>
        <begin position="114"/>
        <end position="132"/>
    </location>
</feature>
<dbReference type="NCBIfam" id="TIGR02614">
    <property type="entry name" value="ftsW"/>
    <property type="match status" value="1"/>
</dbReference>
<keyword evidence="8" id="KW-0133">Cell shape</keyword>
<comment type="similarity">
    <text evidence="16">Belongs to the SEDS family. FtsW subfamily.</text>
</comment>
<evidence type="ECO:0000256" key="13">
    <source>
        <dbReference type="ARBA" id="ARBA00023316"/>
    </source>
</evidence>
<evidence type="ECO:0000256" key="20">
    <source>
        <dbReference type="ARBA" id="ARBA00049902"/>
    </source>
</evidence>
<dbReference type="EMBL" id="FNPG01000007">
    <property type="protein sequence ID" value="SDY07211.1"/>
    <property type="molecule type" value="Genomic_DNA"/>
</dbReference>
<feature type="transmembrane region" description="Helical" evidence="23">
    <location>
        <begin position="207"/>
        <end position="224"/>
    </location>
</feature>
<feature type="transmembrane region" description="Helical" evidence="23">
    <location>
        <begin position="73"/>
        <end position="94"/>
    </location>
</feature>
<dbReference type="GO" id="GO:0008955">
    <property type="term" value="F:peptidoglycan glycosyltransferase activity"/>
    <property type="evidence" value="ECO:0007669"/>
    <property type="project" value="UniProtKB-EC"/>
</dbReference>
<evidence type="ECO:0000256" key="4">
    <source>
        <dbReference type="ARBA" id="ARBA00022618"/>
    </source>
</evidence>
<gene>
    <name evidence="24" type="ORF">SAMN02910414_00678</name>
</gene>
<feature type="transmembrane region" description="Helical" evidence="23">
    <location>
        <begin position="401"/>
        <end position="422"/>
    </location>
</feature>
<evidence type="ECO:0000256" key="3">
    <source>
        <dbReference type="ARBA" id="ARBA00022475"/>
    </source>
</evidence>
<dbReference type="GO" id="GO:0009252">
    <property type="term" value="P:peptidoglycan biosynthetic process"/>
    <property type="evidence" value="ECO:0007669"/>
    <property type="project" value="UniProtKB-KW"/>
</dbReference>